<dbReference type="EMBL" id="JBJJXI010000139">
    <property type="protein sequence ID" value="KAL3387218.1"/>
    <property type="molecule type" value="Genomic_DNA"/>
</dbReference>
<gene>
    <name evidence="3" type="ORF">TKK_017527</name>
</gene>
<keyword evidence="4" id="KW-1185">Reference proteome</keyword>
<evidence type="ECO:0000313" key="4">
    <source>
        <dbReference type="Proteomes" id="UP001627154"/>
    </source>
</evidence>
<protein>
    <recommendedName>
        <fullName evidence="5">Secreted protein</fullName>
    </recommendedName>
</protein>
<proteinExistence type="predicted"/>
<feature type="chain" id="PRO_5044832123" description="Secreted protein" evidence="2">
    <location>
        <begin position="27"/>
        <end position="227"/>
    </location>
</feature>
<dbReference type="Proteomes" id="UP001627154">
    <property type="component" value="Unassembled WGS sequence"/>
</dbReference>
<keyword evidence="2" id="KW-0732">Signal</keyword>
<comment type="caution">
    <text evidence="3">The sequence shown here is derived from an EMBL/GenBank/DDBJ whole genome shotgun (WGS) entry which is preliminary data.</text>
</comment>
<evidence type="ECO:0008006" key="5">
    <source>
        <dbReference type="Google" id="ProtNLM"/>
    </source>
</evidence>
<feature type="region of interest" description="Disordered" evidence="1">
    <location>
        <begin position="171"/>
        <end position="190"/>
    </location>
</feature>
<reference evidence="3 4" key="1">
    <citation type="journal article" date="2024" name="bioRxiv">
        <title>A reference genome for Trichogramma kaykai: A tiny desert-dwelling parasitoid wasp with competing sex-ratio distorters.</title>
        <authorList>
            <person name="Culotta J."/>
            <person name="Lindsey A.R."/>
        </authorList>
    </citation>
    <scope>NUCLEOTIDE SEQUENCE [LARGE SCALE GENOMIC DNA]</scope>
    <source>
        <strain evidence="3 4">KSX58</strain>
    </source>
</reference>
<accession>A0ABD2W314</accession>
<name>A0ABD2W314_9HYME</name>
<organism evidence="3 4">
    <name type="scientific">Trichogramma kaykai</name>
    <dbReference type="NCBI Taxonomy" id="54128"/>
    <lineage>
        <taxon>Eukaryota</taxon>
        <taxon>Metazoa</taxon>
        <taxon>Ecdysozoa</taxon>
        <taxon>Arthropoda</taxon>
        <taxon>Hexapoda</taxon>
        <taxon>Insecta</taxon>
        <taxon>Pterygota</taxon>
        <taxon>Neoptera</taxon>
        <taxon>Endopterygota</taxon>
        <taxon>Hymenoptera</taxon>
        <taxon>Apocrita</taxon>
        <taxon>Proctotrupomorpha</taxon>
        <taxon>Chalcidoidea</taxon>
        <taxon>Trichogrammatidae</taxon>
        <taxon>Trichogramma</taxon>
    </lineage>
</organism>
<evidence type="ECO:0000256" key="2">
    <source>
        <dbReference type="SAM" id="SignalP"/>
    </source>
</evidence>
<feature type="signal peptide" evidence="2">
    <location>
        <begin position="1"/>
        <end position="26"/>
    </location>
</feature>
<dbReference type="AlphaFoldDB" id="A0ABD2W314"/>
<evidence type="ECO:0000313" key="3">
    <source>
        <dbReference type="EMBL" id="KAL3387218.1"/>
    </source>
</evidence>
<evidence type="ECO:0000256" key="1">
    <source>
        <dbReference type="SAM" id="MobiDB-lite"/>
    </source>
</evidence>
<sequence length="227" mass="24944">MSVRATLFPPIMVLVVGVVVVVTAQAADDPKPKIHSLPIQFSTYAFERAKICCAQCAKAQSVGKWNCTAMLPQKHQRADSRFGAADCPLQLDKPRQRLPAWTFRAVALDPDSDWMLLVWLSRRRVNKTTSSTRIGKLILDFSTCTPEGGVDWTEVDNEGLALNYIHRLADGAPGDDSNDDGGGSGGANKNVQHRQAMNILQPMYDLTFAENKACGVKRCDVTVVRKN</sequence>